<protein>
    <submittedName>
        <fullName evidence="2">Uncharacterized protein</fullName>
    </submittedName>
</protein>
<dbReference type="AlphaFoldDB" id="A0A8B2U3B0"/>
<accession>A0A8B2U3B0</accession>
<evidence type="ECO:0000313" key="3">
    <source>
        <dbReference type="Proteomes" id="UP000253998"/>
    </source>
</evidence>
<sequence length="259" mass="31030">MIDFISHNFISITPIVISLFALYFSIKVYKHNVFNSKVQSYYQKASYRVFLVKISFWDKLWDNYSFKVKLYNSFFSDSYPFPYKICIIPNIGGIARAQTFDLISTGKTLGIDRTLPIILNKFKKFDTLHKGYAYHQILSFIKSDKYPYFCFSNEELREFSRYHFCIEITDFNNNSEVWYVGFSLVVNRDKDMKVTDYEFEDINIVSPKDIIKNLYRILSFNKSLDEIKKEKDFDKAKYDLQIFEMKTYFLFLKNIKRSL</sequence>
<name>A0A8B2U3B0_9PAST</name>
<keyword evidence="1" id="KW-0472">Membrane</keyword>
<gene>
    <name evidence="2" type="ORF">DPV83_02580</name>
</gene>
<reference evidence="2 3" key="1">
    <citation type="submission" date="2018-05" db="EMBL/GenBank/DDBJ databases">
        <title>Draft Genome Sequences for a Diverse set of 7 Haemophilus Species.</title>
        <authorList>
            <person name="Nichols M."/>
            <person name="Topaz N."/>
            <person name="Wang X."/>
            <person name="Wang X."/>
            <person name="Boxrud D."/>
        </authorList>
    </citation>
    <scope>NUCLEOTIDE SEQUENCE [LARGE SCALE GENOMIC DNA]</scope>
    <source>
        <strain evidence="2 3">C2001002503</strain>
    </source>
</reference>
<keyword evidence="1" id="KW-1133">Transmembrane helix</keyword>
<proteinExistence type="predicted"/>
<evidence type="ECO:0000313" key="2">
    <source>
        <dbReference type="EMBL" id="RDE71474.1"/>
    </source>
</evidence>
<evidence type="ECO:0000256" key="1">
    <source>
        <dbReference type="SAM" id="Phobius"/>
    </source>
</evidence>
<organism evidence="2 3">
    <name type="scientific">Aggregatibacter segnis</name>
    <dbReference type="NCBI Taxonomy" id="739"/>
    <lineage>
        <taxon>Bacteria</taxon>
        <taxon>Pseudomonadati</taxon>
        <taxon>Pseudomonadota</taxon>
        <taxon>Gammaproteobacteria</taxon>
        <taxon>Pasteurellales</taxon>
        <taxon>Pasteurellaceae</taxon>
        <taxon>Aggregatibacter</taxon>
    </lineage>
</organism>
<keyword evidence="1" id="KW-0812">Transmembrane</keyword>
<feature type="transmembrane region" description="Helical" evidence="1">
    <location>
        <begin position="6"/>
        <end position="26"/>
    </location>
</feature>
<dbReference type="Proteomes" id="UP000253998">
    <property type="component" value="Unassembled WGS sequence"/>
</dbReference>
<dbReference type="RefSeq" id="WP_109063792.1">
    <property type="nucleotide sequence ID" value="NZ_JBQMXW010000016.1"/>
</dbReference>
<comment type="caution">
    <text evidence="2">The sequence shown here is derived from an EMBL/GenBank/DDBJ whole genome shotgun (WGS) entry which is preliminary data.</text>
</comment>
<dbReference type="GeneID" id="48247815"/>
<dbReference type="EMBL" id="QEPM01000002">
    <property type="protein sequence ID" value="RDE71474.1"/>
    <property type="molecule type" value="Genomic_DNA"/>
</dbReference>